<dbReference type="EMBL" id="BNFF01000001">
    <property type="protein sequence ID" value="GHK53376.1"/>
    <property type="molecule type" value="Genomic_DNA"/>
</dbReference>
<name>A0A919HR61_KLEPN</name>
<reference evidence="1" key="1">
    <citation type="submission" date="2020-10" db="EMBL/GenBank/DDBJ databases">
        <title>Genome Sequence of ESBL Producing Zambian Clinical Strains.</title>
        <authorList>
            <person name="Shawa M."/>
            <person name="Furuta Y."/>
            <person name="Simbotwe M."/>
            <person name="Mulenga E."/>
            <person name="Mubanga M."/>
            <person name="Mulenga G."/>
            <person name="Kaile C."/>
            <person name="Zorigt T."/>
            <person name="Hang'ombe B."/>
            <person name="Higashi H."/>
        </authorList>
    </citation>
    <scope>NUCLEOTIDE SEQUENCE</scope>
    <source>
        <strain evidence="1">Zam_UTH_09</strain>
    </source>
</reference>
<organism evidence="1 2">
    <name type="scientific">Klebsiella pneumoniae</name>
    <dbReference type="NCBI Taxonomy" id="573"/>
    <lineage>
        <taxon>Bacteria</taxon>
        <taxon>Pseudomonadati</taxon>
        <taxon>Pseudomonadota</taxon>
        <taxon>Gammaproteobacteria</taxon>
        <taxon>Enterobacterales</taxon>
        <taxon>Enterobacteriaceae</taxon>
        <taxon>Klebsiella/Raoultella group</taxon>
        <taxon>Klebsiella</taxon>
        <taxon>Klebsiella pneumoniae complex</taxon>
    </lineage>
</organism>
<proteinExistence type="predicted"/>
<evidence type="ECO:0000313" key="1">
    <source>
        <dbReference type="EMBL" id="GHK53376.1"/>
    </source>
</evidence>
<protein>
    <submittedName>
        <fullName evidence="1">Uncharacterized protein</fullName>
    </submittedName>
</protein>
<sequence>MPAFIVIVDDQRRGDGFKLIVQRQGGVAAGRAHRDQIRHLGGHRFGAWFADVQPRQLAGFGNLAPLAQKARLSATRLFGVVAPLATTGASIASSEPVSVTLVETMRSGWLGRVCVP</sequence>
<accession>A0A919HR61</accession>
<evidence type="ECO:0000313" key="2">
    <source>
        <dbReference type="Proteomes" id="UP000655094"/>
    </source>
</evidence>
<comment type="caution">
    <text evidence="1">The sequence shown here is derived from an EMBL/GenBank/DDBJ whole genome shotgun (WGS) entry which is preliminary data.</text>
</comment>
<dbReference type="AlphaFoldDB" id="A0A919HR61"/>
<dbReference type="Proteomes" id="UP000655094">
    <property type="component" value="Unassembled WGS sequence"/>
</dbReference>
<gene>
    <name evidence="1" type="ORF">KPZU09_31120</name>
</gene>